<dbReference type="Proteomes" id="UP001153269">
    <property type="component" value="Unassembled WGS sequence"/>
</dbReference>
<feature type="compositionally biased region" description="Low complexity" evidence="1">
    <location>
        <begin position="125"/>
        <end position="135"/>
    </location>
</feature>
<organism evidence="2 3">
    <name type="scientific">Pleuronectes platessa</name>
    <name type="common">European plaice</name>
    <dbReference type="NCBI Taxonomy" id="8262"/>
    <lineage>
        <taxon>Eukaryota</taxon>
        <taxon>Metazoa</taxon>
        <taxon>Chordata</taxon>
        <taxon>Craniata</taxon>
        <taxon>Vertebrata</taxon>
        <taxon>Euteleostomi</taxon>
        <taxon>Actinopterygii</taxon>
        <taxon>Neopterygii</taxon>
        <taxon>Teleostei</taxon>
        <taxon>Neoteleostei</taxon>
        <taxon>Acanthomorphata</taxon>
        <taxon>Carangaria</taxon>
        <taxon>Pleuronectiformes</taxon>
        <taxon>Pleuronectoidei</taxon>
        <taxon>Pleuronectidae</taxon>
        <taxon>Pleuronectes</taxon>
    </lineage>
</organism>
<keyword evidence="3" id="KW-1185">Reference proteome</keyword>
<protein>
    <submittedName>
        <fullName evidence="2">Uncharacterized protein</fullName>
    </submittedName>
</protein>
<name>A0A9N7UMG8_PLEPL</name>
<comment type="caution">
    <text evidence="2">The sequence shown here is derived from an EMBL/GenBank/DDBJ whole genome shotgun (WGS) entry which is preliminary data.</text>
</comment>
<evidence type="ECO:0000256" key="1">
    <source>
        <dbReference type="SAM" id="MobiDB-lite"/>
    </source>
</evidence>
<gene>
    <name evidence="2" type="ORF">PLEPLA_LOCUS21045</name>
</gene>
<dbReference type="EMBL" id="CADEAL010001498">
    <property type="protein sequence ID" value="CAB1432957.1"/>
    <property type="molecule type" value="Genomic_DNA"/>
</dbReference>
<reference evidence="2" key="1">
    <citation type="submission" date="2020-03" db="EMBL/GenBank/DDBJ databases">
        <authorList>
            <person name="Weist P."/>
        </authorList>
    </citation>
    <scope>NUCLEOTIDE SEQUENCE</scope>
</reference>
<accession>A0A9N7UMG8</accession>
<evidence type="ECO:0000313" key="3">
    <source>
        <dbReference type="Proteomes" id="UP001153269"/>
    </source>
</evidence>
<feature type="region of interest" description="Disordered" evidence="1">
    <location>
        <begin position="125"/>
        <end position="193"/>
    </location>
</feature>
<proteinExistence type="predicted"/>
<evidence type="ECO:0000313" key="2">
    <source>
        <dbReference type="EMBL" id="CAB1432957.1"/>
    </source>
</evidence>
<sequence>MGRLLYFIPVGGVQSRLQDVFHQVTSVPKWQFVLYTFKMQMFCSESVSLGRGAATWCPDVSQQLSSDCSPPGNPTSRIGTFFFTASDRSTPPSGAPVSYTQSKTSQRVGRFRIFITSRFSPIKSPTWTSPTTLSSNRRSGPQSSKTERLVLKQPAPPRVQTAGVTLQAPPPKHNSPFKPDGTVRSGVSESSRDVAFTGTCSASDSKTRSPVTVDYGMLRTKDC</sequence>
<dbReference type="AlphaFoldDB" id="A0A9N7UMG8"/>